<gene>
    <name evidence="3" type="ORF">COCCU_09980</name>
</gene>
<keyword evidence="4" id="KW-1185">Reference proteome</keyword>
<feature type="domain" description="TPM" evidence="2">
    <location>
        <begin position="49"/>
        <end position="135"/>
    </location>
</feature>
<dbReference type="EMBL" id="CP046455">
    <property type="protein sequence ID" value="QGU07915.1"/>
    <property type="molecule type" value="Genomic_DNA"/>
</dbReference>
<reference evidence="3 4" key="1">
    <citation type="submission" date="2019-11" db="EMBL/GenBank/DDBJ databases">
        <title>Complete genome sequence of Corynebacterium kalinowskii 1959, a novel Corynebacterium species isolated from soil of a small paddock in Vilsendorf, Germany.</title>
        <authorList>
            <person name="Schaffert L."/>
            <person name="Ruwe M."/>
            <person name="Milse J."/>
            <person name="Hanuschka K."/>
            <person name="Ortseifen V."/>
            <person name="Droste J."/>
            <person name="Brandt D."/>
            <person name="Schlueter L."/>
            <person name="Kutter Y."/>
            <person name="Vinke S."/>
            <person name="Viehoefer P."/>
            <person name="Jacob L."/>
            <person name="Luebke N.-C."/>
            <person name="Schulte-Berndt E."/>
            <person name="Hain C."/>
            <person name="Linder M."/>
            <person name="Schmidt P."/>
            <person name="Wollenschlaeger L."/>
            <person name="Luttermann T."/>
            <person name="Thieme E."/>
            <person name="Hassa J."/>
            <person name="Haak M."/>
            <person name="Wittchen M."/>
            <person name="Mentz A."/>
            <person name="Persicke M."/>
            <person name="Busche T."/>
            <person name="Ruckert C."/>
        </authorList>
    </citation>
    <scope>NUCLEOTIDE SEQUENCE [LARGE SCALE GENOMIC DNA]</scope>
    <source>
        <strain evidence="3 4">2039</strain>
    </source>
</reference>
<evidence type="ECO:0000313" key="3">
    <source>
        <dbReference type="EMBL" id="QGU07915.1"/>
    </source>
</evidence>
<sequence precursor="true">MELNLVRLGTFAVAAGAVTLFGAAFTPLTAGAEATAVVAQAPDFYSERVIDRSGVLSASEKHQIEEAISTFQTESQKAIFVVFQPSFDGMAAQDFAREAVAINGGNNVAVYAVATQDRAVGLWLGEDWSQSDFDAMYDAAFAELSVDNWGGSALALVDAAAGGGSSAGVAWVGGGLAALGVAGGGFYAYSRNKKKKTDADILSGARQIDPADVNKLNRLQTSALETLAQEELVSTDESIRRAREELDLAIAEFGPERTRSFTRAMNHSTTTLQQAFAIQQKLDDSIKETEAEKRSLLVQIISSCGQADDALDTEAASFAELRNLLVNAPAKLDEITQQTVDLRARLPLAEEILGRLRREYPAESLNSINDNIEAASISLDEAEKSLDAGRQLESRPPGEQGGLVDAIRNAEHAVEVANRQLRSIEHADDNIRSARAGLGALIAEVEGEIREAGQLKQRNINADWDTIDDTVARAIARVENAREKSERDPLSAYTSLQEIDTELDMHLDQLRATAADQARLFQLFEQQSNSASATIQSAEDLIASRGRIIGSSARTHLAEAKRLQAMAIQHRDSNTREAIEYARQASIKGSKALAQAQHNVDDYRNRHNGGGGGNSGTGAFIAGMVINSMLSGGGRGGGGFGGGFGGGGGGFGGGGGGGFGGGGRF</sequence>
<dbReference type="AlphaFoldDB" id="A0A6B8W9H6"/>
<proteinExistence type="predicted"/>
<dbReference type="Gene3D" id="3.10.310.50">
    <property type="match status" value="1"/>
</dbReference>
<evidence type="ECO:0000256" key="1">
    <source>
        <dbReference type="SAM" id="Coils"/>
    </source>
</evidence>
<dbReference type="RefSeq" id="WP_156231347.1">
    <property type="nucleotide sequence ID" value="NZ_CP046455.1"/>
</dbReference>
<dbReference type="InterPro" id="IPR007621">
    <property type="entry name" value="TPM_dom"/>
</dbReference>
<dbReference type="Pfam" id="PF04536">
    <property type="entry name" value="TPM_phosphatase"/>
    <property type="match status" value="1"/>
</dbReference>
<keyword evidence="1" id="KW-0175">Coiled coil</keyword>
<feature type="coiled-coil region" evidence="1">
    <location>
        <begin position="365"/>
        <end position="427"/>
    </location>
</feature>
<evidence type="ECO:0000313" key="4">
    <source>
        <dbReference type="Proteomes" id="UP000424462"/>
    </source>
</evidence>
<dbReference type="Proteomes" id="UP000424462">
    <property type="component" value="Chromosome"/>
</dbReference>
<dbReference type="KEGG" id="cok:COCCU_09980"/>
<evidence type="ECO:0000259" key="2">
    <source>
        <dbReference type="Pfam" id="PF04536"/>
    </source>
</evidence>
<protein>
    <recommendedName>
        <fullName evidence="2">TPM domain-containing protein</fullName>
    </recommendedName>
</protein>
<organism evidence="3 4">
    <name type="scientific">Corynebacterium occultum</name>
    <dbReference type="NCBI Taxonomy" id="2675219"/>
    <lineage>
        <taxon>Bacteria</taxon>
        <taxon>Bacillati</taxon>
        <taxon>Actinomycetota</taxon>
        <taxon>Actinomycetes</taxon>
        <taxon>Mycobacteriales</taxon>
        <taxon>Corynebacteriaceae</taxon>
        <taxon>Corynebacterium</taxon>
    </lineage>
</organism>
<accession>A0A6B8W9H6</accession>
<name>A0A6B8W9H6_9CORY</name>